<protein>
    <submittedName>
        <fullName evidence="2">Uncharacterized protein</fullName>
    </submittedName>
</protein>
<accession>A0ABP9YL62</accession>
<gene>
    <name evidence="2" type="ORF">MFLAVUS_000958</name>
</gene>
<evidence type="ECO:0000256" key="1">
    <source>
        <dbReference type="SAM" id="MobiDB-lite"/>
    </source>
</evidence>
<reference evidence="2 3" key="1">
    <citation type="submission" date="2024-04" db="EMBL/GenBank/DDBJ databases">
        <title>genome sequences of Mucor flavus KT1a and Helicostylum pulchrum KT1b strains isolated from the surface of a dry-aged beef.</title>
        <authorList>
            <person name="Toyotome T."/>
            <person name="Hosono M."/>
            <person name="Torimaru M."/>
            <person name="Fukuda K."/>
            <person name="Mikami N."/>
        </authorList>
    </citation>
    <scope>NUCLEOTIDE SEQUENCE [LARGE SCALE GENOMIC DNA]</scope>
    <source>
        <strain evidence="2 3">KT1a</strain>
    </source>
</reference>
<dbReference type="EMBL" id="BAABUK010000002">
    <property type="protein sequence ID" value="GAA5807593.1"/>
    <property type="molecule type" value="Genomic_DNA"/>
</dbReference>
<sequence length="149" mass="17713">MYNNRQGYPSLPPPPLPPPLPHHYLHFHPHGYRPYYYSAPPQPVQKFYTPTHIIRQQQYQQYQANRQRRSSNNTYQRTRSTNKKEPKPDDTPNSMISSTIRIKPKFFFIRGIKATANWVAETFCFCFIDDNSHVIEMNDRQTNAKNTKK</sequence>
<dbReference type="Proteomes" id="UP001473302">
    <property type="component" value="Unassembled WGS sequence"/>
</dbReference>
<proteinExistence type="predicted"/>
<keyword evidence="3" id="KW-1185">Reference proteome</keyword>
<comment type="caution">
    <text evidence="2">The sequence shown here is derived from an EMBL/GenBank/DDBJ whole genome shotgun (WGS) entry which is preliminary data.</text>
</comment>
<name>A0ABP9YL62_9FUNG</name>
<feature type="region of interest" description="Disordered" evidence="1">
    <location>
        <begin position="57"/>
        <end position="96"/>
    </location>
</feature>
<evidence type="ECO:0000313" key="2">
    <source>
        <dbReference type="EMBL" id="GAA5807593.1"/>
    </source>
</evidence>
<organism evidence="2 3">
    <name type="scientific">Mucor flavus</name>
    <dbReference type="NCBI Taxonomy" id="439312"/>
    <lineage>
        <taxon>Eukaryota</taxon>
        <taxon>Fungi</taxon>
        <taxon>Fungi incertae sedis</taxon>
        <taxon>Mucoromycota</taxon>
        <taxon>Mucoromycotina</taxon>
        <taxon>Mucoromycetes</taxon>
        <taxon>Mucorales</taxon>
        <taxon>Mucorineae</taxon>
        <taxon>Mucoraceae</taxon>
        <taxon>Mucor</taxon>
    </lineage>
</organism>
<evidence type="ECO:0000313" key="3">
    <source>
        <dbReference type="Proteomes" id="UP001473302"/>
    </source>
</evidence>
<feature type="compositionally biased region" description="Low complexity" evidence="1">
    <location>
        <begin position="57"/>
        <end position="73"/>
    </location>
</feature>